<evidence type="ECO:0000256" key="3">
    <source>
        <dbReference type="ARBA" id="ARBA00022475"/>
    </source>
</evidence>
<dbReference type="PANTHER" id="PTHR30065">
    <property type="entry name" value="FLAGELLAR BIOSYNTHETIC PROTEIN FLIR"/>
    <property type="match status" value="1"/>
</dbReference>
<dbReference type="AlphaFoldDB" id="A0A1H9YS82"/>
<sequence length="252" mass="25843">MSWPLPIDLLPGLSYSLLLVYLRVQAFVMVLPGLGERVLPMRVRVGLAMAISPLLAGTVADLPLPGSAPAIAFQALGQMLIGLALGSLLRILAYAIDIATTAIAATASLSQIIGVQNEAAPHPIGNLIHLGGIAILMALGLPSMLMDLIADSFAIWPPGAMPQITGLAAEAVAMMARSFALAMLLAAPFTLGGFLYQALSGVINKVMPALPVVFIGSPAAVMLALAALALLAPMLVGLWADAVLDFTLPGAP</sequence>
<dbReference type="STRING" id="364199.SAMN04489858_101286"/>
<comment type="subcellular location">
    <subcellularLocation>
        <location evidence="1">Cell membrane</location>
        <topology evidence="1">Multi-pass membrane protein</topology>
    </subcellularLocation>
</comment>
<keyword evidence="4 7" id="KW-0812">Transmembrane</keyword>
<accession>A0A1H9YS82</accession>
<dbReference type="InterPro" id="IPR002010">
    <property type="entry name" value="T3SS_IM_R"/>
</dbReference>
<keyword evidence="5 7" id="KW-1133">Transmembrane helix</keyword>
<feature type="transmembrane region" description="Helical" evidence="7">
    <location>
        <begin position="179"/>
        <end position="199"/>
    </location>
</feature>
<keyword evidence="8" id="KW-0282">Flagellum</keyword>
<evidence type="ECO:0000256" key="2">
    <source>
        <dbReference type="ARBA" id="ARBA00009772"/>
    </source>
</evidence>
<evidence type="ECO:0000256" key="6">
    <source>
        <dbReference type="ARBA" id="ARBA00023136"/>
    </source>
</evidence>
<evidence type="ECO:0000256" key="5">
    <source>
        <dbReference type="ARBA" id="ARBA00022989"/>
    </source>
</evidence>
<dbReference type="EMBL" id="FOHO01000001">
    <property type="protein sequence ID" value="SES72020.1"/>
    <property type="molecule type" value="Genomic_DNA"/>
</dbReference>
<evidence type="ECO:0000313" key="9">
    <source>
        <dbReference type="Proteomes" id="UP000199180"/>
    </source>
</evidence>
<evidence type="ECO:0000256" key="1">
    <source>
        <dbReference type="ARBA" id="ARBA00004651"/>
    </source>
</evidence>
<proteinExistence type="inferred from homology"/>
<dbReference type="PRINTS" id="PR00953">
    <property type="entry name" value="TYPE3IMRPROT"/>
</dbReference>
<dbReference type="GO" id="GO:0005886">
    <property type="term" value="C:plasma membrane"/>
    <property type="evidence" value="ECO:0007669"/>
    <property type="project" value="UniProtKB-SubCell"/>
</dbReference>
<dbReference type="OrthoDB" id="9779817at2"/>
<feature type="transmembrane region" description="Helical" evidence="7">
    <location>
        <begin position="127"/>
        <end position="146"/>
    </location>
</feature>
<dbReference type="PANTHER" id="PTHR30065:SF1">
    <property type="entry name" value="SURFACE PRESENTATION OF ANTIGENS PROTEIN SPAR"/>
    <property type="match status" value="1"/>
</dbReference>
<dbReference type="RefSeq" id="WP_090731907.1">
    <property type="nucleotide sequence ID" value="NZ_CP177219.1"/>
</dbReference>
<keyword evidence="9" id="KW-1185">Reference proteome</keyword>
<keyword evidence="8" id="KW-0966">Cell projection</keyword>
<reference evidence="8 9" key="1">
    <citation type="submission" date="2016-10" db="EMBL/GenBank/DDBJ databases">
        <authorList>
            <person name="de Groot N.N."/>
        </authorList>
    </citation>
    <scope>NUCLEOTIDE SEQUENCE [LARGE SCALE GENOMIC DNA]</scope>
    <source>
        <strain evidence="8 9">DSM 17862</strain>
    </source>
</reference>
<dbReference type="Pfam" id="PF01311">
    <property type="entry name" value="Bac_export_1"/>
    <property type="match status" value="1"/>
</dbReference>
<evidence type="ECO:0000256" key="4">
    <source>
        <dbReference type="ARBA" id="ARBA00022692"/>
    </source>
</evidence>
<keyword evidence="6 7" id="KW-0472">Membrane</keyword>
<dbReference type="GO" id="GO:0006605">
    <property type="term" value="P:protein targeting"/>
    <property type="evidence" value="ECO:0007669"/>
    <property type="project" value="InterPro"/>
</dbReference>
<gene>
    <name evidence="8" type="ORF">SAMN04489858_101286</name>
</gene>
<feature type="transmembrane region" description="Helical" evidence="7">
    <location>
        <begin position="66"/>
        <end position="85"/>
    </location>
</feature>
<name>A0A1H9YS82_9RHOB</name>
<keyword evidence="8" id="KW-0969">Cilium</keyword>
<feature type="transmembrane region" description="Helical" evidence="7">
    <location>
        <begin position="219"/>
        <end position="240"/>
    </location>
</feature>
<evidence type="ECO:0000313" key="8">
    <source>
        <dbReference type="EMBL" id="SES72020.1"/>
    </source>
</evidence>
<organism evidence="8 9">
    <name type="scientific">Paracoccus homiensis</name>
    <dbReference type="NCBI Taxonomy" id="364199"/>
    <lineage>
        <taxon>Bacteria</taxon>
        <taxon>Pseudomonadati</taxon>
        <taxon>Pseudomonadota</taxon>
        <taxon>Alphaproteobacteria</taxon>
        <taxon>Rhodobacterales</taxon>
        <taxon>Paracoccaceae</taxon>
        <taxon>Paracoccus</taxon>
    </lineage>
</organism>
<keyword evidence="3" id="KW-1003">Cell membrane</keyword>
<feature type="transmembrane region" description="Helical" evidence="7">
    <location>
        <begin position="43"/>
        <end position="60"/>
    </location>
</feature>
<evidence type="ECO:0000256" key="7">
    <source>
        <dbReference type="SAM" id="Phobius"/>
    </source>
</evidence>
<feature type="transmembrane region" description="Helical" evidence="7">
    <location>
        <begin position="12"/>
        <end position="31"/>
    </location>
</feature>
<protein>
    <submittedName>
        <fullName evidence="8">Flagellar biosynthetic protein FliR</fullName>
    </submittedName>
</protein>
<dbReference type="Proteomes" id="UP000199180">
    <property type="component" value="Unassembled WGS sequence"/>
</dbReference>
<comment type="similarity">
    <text evidence="2">Belongs to the FliR/MopE/SpaR family.</text>
</comment>